<organism evidence="5 6">
    <name type="scientific">Campylobacter suis</name>
    <dbReference type="NCBI Taxonomy" id="2790657"/>
    <lineage>
        <taxon>Bacteria</taxon>
        <taxon>Pseudomonadati</taxon>
        <taxon>Campylobacterota</taxon>
        <taxon>Epsilonproteobacteria</taxon>
        <taxon>Campylobacterales</taxon>
        <taxon>Campylobacteraceae</taxon>
        <taxon>Campylobacter</taxon>
    </lineage>
</organism>
<evidence type="ECO:0000256" key="2">
    <source>
        <dbReference type="ARBA" id="ARBA00022741"/>
    </source>
</evidence>
<evidence type="ECO:0000259" key="4">
    <source>
        <dbReference type="PROSITE" id="PS50893"/>
    </source>
</evidence>
<dbReference type="PROSITE" id="PS00211">
    <property type="entry name" value="ABC_TRANSPORTER_1"/>
    <property type="match status" value="1"/>
</dbReference>
<feature type="domain" description="ABC transporter" evidence="4">
    <location>
        <begin position="4"/>
        <end position="229"/>
    </location>
</feature>
<sequence length="229" mass="25339">MAFLEVKNLYKKFKIHTQGGVEIDGFKDINFSLKKGEFLSLLGPSGAGKSSVLKALNRTYLSSGGEILLQIKDDKQIDLAKLSDSEILEVRKKYIGYVSQFLQVLPRIGAVDIVSAPLIQQGESQKAAKQKAKELLSYLSIKEELFELSPLTFSGGEQQRVNIARGIIAPKPLILLDEPTASLDKTNRLKVVEKLKELKKNGISMVGIFHDKDTMELIADKTYEIGASK</sequence>
<protein>
    <submittedName>
        <fullName evidence="5">Alpha-D-ribose 1-methylphosphonate 5-triphosphate synthase subunit PhnL</fullName>
        <ecNumber evidence="5">2.7.8.37</ecNumber>
    </submittedName>
</protein>
<dbReference type="PANTHER" id="PTHR42798">
    <property type="entry name" value="LIPOPROTEIN-RELEASING SYSTEM ATP-BINDING PROTEIN LOLD"/>
    <property type="match status" value="1"/>
</dbReference>
<keyword evidence="2" id="KW-0547">Nucleotide-binding</keyword>
<keyword evidence="5" id="KW-0808">Transferase</keyword>
<dbReference type="InterPro" id="IPR003439">
    <property type="entry name" value="ABC_transporter-like_ATP-bd"/>
</dbReference>
<evidence type="ECO:0000256" key="3">
    <source>
        <dbReference type="ARBA" id="ARBA00022840"/>
    </source>
</evidence>
<dbReference type="GO" id="GO:0061693">
    <property type="term" value="F:alpha-D-ribose 1-methylphosphonate 5-triphosphate synthase activity"/>
    <property type="evidence" value="ECO:0007669"/>
    <property type="project" value="UniProtKB-EC"/>
</dbReference>
<dbReference type="EMBL" id="CAJHOE010000008">
    <property type="protein sequence ID" value="CAD7289336.1"/>
    <property type="molecule type" value="Genomic_DNA"/>
</dbReference>
<dbReference type="InterPro" id="IPR003593">
    <property type="entry name" value="AAA+_ATPase"/>
</dbReference>
<evidence type="ECO:0000313" key="6">
    <source>
        <dbReference type="Proteomes" id="UP000789359"/>
    </source>
</evidence>
<comment type="caution">
    <text evidence="5">The sequence shown here is derived from an EMBL/GenBank/DDBJ whole genome shotgun (WGS) entry which is preliminary data.</text>
</comment>
<dbReference type="InterPro" id="IPR012701">
    <property type="entry name" value="CP_lyase_PhnL"/>
</dbReference>
<dbReference type="Proteomes" id="UP000789359">
    <property type="component" value="Unassembled WGS sequence"/>
</dbReference>
<dbReference type="RefSeq" id="WP_230057498.1">
    <property type="nucleotide sequence ID" value="NZ_CAJHOE010000008.1"/>
</dbReference>
<accession>A0ABM8Q932</accession>
<proteinExistence type="inferred from homology"/>
<dbReference type="NCBIfam" id="TIGR02324">
    <property type="entry name" value="CP_lyasePhnL"/>
    <property type="match status" value="1"/>
</dbReference>
<gene>
    <name evidence="5" type="primary">phnL</name>
    <name evidence="5" type="ORF">LMG8286_01766</name>
</gene>
<reference evidence="5 6" key="1">
    <citation type="submission" date="2020-11" db="EMBL/GenBank/DDBJ databases">
        <authorList>
            <person name="Peeters C."/>
        </authorList>
    </citation>
    <scope>NUCLEOTIDE SEQUENCE [LARGE SCALE GENOMIC DNA]</scope>
    <source>
        <strain evidence="5 6">LMG 8286</strain>
    </source>
</reference>
<keyword evidence="6" id="KW-1185">Reference proteome</keyword>
<keyword evidence="3" id="KW-0067">ATP-binding</keyword>
<evidence type="ECO:0000256" key="1">
    <source>
        <dbReference type="ARBA" id="ARBA00005417"/>
    </source>
</evidence>
<dbReference type="PANTHER" id="PTHR42798:SF7">
    <property type="entry name" value="ALPHA-D-RIBOSE 1-METHYLPHOSPHONATE 5-TRIPHOSPHATE SYNTHASE SUBUNIT PHNL"/>
    <property type="match status" value="1"/>
</dbReference>
<dbReference type="EC" id="2.7.8.37" evidence="5"/>
<dbReference type="Pfam" id="PF00005">
    <property type="entry name" value="ABC_tran"/>
    <property type="match status" value="1"/>
</dbReference>
<evidence type="ECO:0000313" key="5">
    <source>
        <dbReference type="EMBL" id="CAD7289336.1"/>
    </source>
</evidence>
<dbReference type="InterPro" id="IPR027417">
    <property type="entry name" value="P-loop_NTPase"/>
</dbReference>
<name>A0ABM8Q932_9BACT</name>
<dbReference type="SUPFAM" id="SSF52540">
    <property type="entry name" value="P-loop containing nucleoside triphosphate hydrolases"/>
    <property type="match status" value="1"/>
</dbReference>
<comment type="similarity">
    <text evidence="1">Belongs to the ABC transporter superfamily.</text>
</comment>
<dbReference type="PROSITE" id="PS50893">
    <property type="entry name" value="ABC_TRANSPORTER_2"/>
    <property type="match status" value="1"/>
</dbReference>
<dbReference type="SMART" id="SM00382">
    <property type="entry name" value="AAA"/>
    <property type="match status" value="1"/>
</dbReference>
<dbReference type="InterPro" id="IPR017871">
    <property type="entry name" value="ABC_transporter-like_CS"/>
</dbReference>
<dbReference type="Gene3D" id="3.40.50.300">
    <property type="entry name" value="P-loop containing nucleotide triphosphate hydrolases"/>
    <property type="match status" value="1"/>
</dbReference>